<dbReference type="Gene3D" id="3.80.10.10">
    <property type="entry name" value="Ribonuclease Inhibitor"/>
    <property type="match status" value="1"/>
</dbReference>
<organism evidence="2">
    <name type="scientific">Arundo donax</name>
    <name type="common">Giant reed</name>
    <name type="synonym">Donax arundinaceus</name>
    <dbReference type="NCBI Taxonomy" id="35708"/>
    <lineage>
        <taxon>Eukaryota</taxon>
        <taxon>Viridiplantae</taxon>
        <taxon>Streptophyta</taxon>
        <taxon>Embryophyta</taxon>
        <taxon>Tracheophyta</taxon>
        <taxon>Spermatophyta</taxon>
        <taxon>Magnoliopsida</taxon>
        <taxon>Liliopsida</taxon>
        <taxon>Poales</taxon>
        <taxon>Poaceae</taxon>
        <taxon>PACMAD clade</taxon>
        <taxon>Arundinoideae</taxon>
        <taxon>Arundineae</taxon>
        <taxon>Arundo</taxon>
    </lineage>
</organism>
<reference evidence="2" key="1">
    <citation type="submission" date="2014-09" db="EMBL/GenBank/DDBJ databases">
        <authorList>
            <person name="Magalhaes I.L.F."/>
            <person name="Oliveira U."/>
            <person name="Santos F.R."/>
            <person name="Vidigal T.H.D.A."/>
            <person name="Brescovit A.D."/>
            <person name="Santos A.J."/>
        </authorList>
    </citation>
    <scope>NUCLEOTIDE SEQUENCE</scope>
    <source>
        <tissue evidence="2">Shoot tissue taken approximately 20 cm above the soil surface</tissue>
    </source>
</reference>
<dbReference type="PANTHER" id="PTHR34145:SF65">
    <property type="entry name" value="FBD DOMAIN-CONTAINING PROTEIN"/>
    <property type="match status" value="1"/>
</dbReference>
<sequence>MYYKGAQTFHALEVIRLHYVFFTEAVFRKMMALCPSLRTLDLRGCDYDCIFYWGSCMVLPANLRRITIAECDGTTTLDLVPAPSLRSFLYSGSFFDAPFSLPGDAMLADLYICLSYSMSGSYSTKKFNKALPNDLSGLNVLTICSNALPAASSLSDDGLTAQLPKLSNLHSLRELQLLMLKMEATNLADIYVFLKTCQCPNLERLFVQLPIFNCESMEGSLDAVGEEPPEGGLDNLKIVKVMNFNWRCTELQLVSFLLRKATSLQKLLLVSPNIAPLDMPGLQEADLLLVKEALANAKIMLTESDDAATQPYHSEVFIEV</sequence>
<dbReference type="EMBL" id="GBRH01233403">
    <property type="protein sequence ID" value="JAD64492.1"/>
    <property type="molecule type" value="Transcribed_RNA"/>
</dbReference>
<dbReference type="InterPro" id="IPR032675">
    <property type="entry name" value="LRR_dom_sf"/>
</dbReference>
<accession>A0A0A9BZ02</accession>
<proteinExistence type="predicted"/>
<feature type="domain" description="At1g61320/AtMIF1 LRR" evidence="1">
    <location>
        <begin position="8"/>
        <end position="269"/>
    </location>
</feature>
<dbReference type="PANTHER" id="PTHR34145">
    <property type="entry name" value="OS02G0105600 PROTEIN"/>
    <property type="match status" value="1"/>
</dbReference>
<dbReference type="InterPro" id="IPR055357">
    <property type="entry name" value="LRR_At1g61320_AtMIF1"/>
</dbReference>
<reference evidence="2" key="2">
    <citation type="journal article" date="2015" name="Data Brief">
        <title>Shoot transcriptome of the giant reed, Arundo donax.</title>
        <authorList>
            <person name="Barrero R.A."/>
            <person name="Guerrero F.D."/>
            <person name="Moolhuijzen P."/>
            <person name="Goolsby J.A."/>
            <person name="Tidwell J."/>
            <person name="Bellgard S.E."/>
            <person name="Bellgard M.I."/>
        </authorList>
    </citation>
    <scope>NUCLEOTIDE SEQUENCE</scope>
    <source>
        <tissue evidence="2">Shoot tissue taken approximately 20 cm above the soil surface</tissue>
    </source>
</reference>
<evidence type="ECO:0000313" key="2">
    <source>
        <dbReference type="EMBL" id="JAD64492.1"/>
    </source>
</evidence>
<dbReference type="Pfam" id="PF23622">
    <property type="entry name" value="LRR_At1g61320_AtMIF1"/>
    <property type="match status" value="1"/>
</dbReference>
<dbReference type="AlphaFoldDB" id="A0A0A9BZ02"/>
<dbReference type="SUPFAM" id="SSF52047">
    <property type="entry name" value="RNI-like"/>
    <property type="match status" value="1"/>
</dbReference>
<evidence type="ECO:0000259" key="1">
    <source>
        <dbReference type="Pfam" id="PF23622"/>
    </source>
</evidence>
<name>A0A0A9BZ02_ARUDO</name>
<protein>
    <recommendedName>
        <fullName evidence="1">At1g61320/AtMIF1 LRR domain-containing protein</fullName>
    </recommendedName>
</protein>
<dbReference type="InterPro" id="IPR053772">
    <property type="entry name" value="At1g61320/At1g61330-like"/>
</dbReference>